<proteinExistence type="predicted"/>
<feature type="compositionally biased region" description="Polar residues" evidence="1">
    <location>
        <begin position="104"/>
        <end position="113"/>
    </location>
</feature>
<dbReference type="GeneID" id="54783733"/>
<feature type="compositionally biased region" description="Polar residues" evidence="1">
    <location>
        <begin position="151"/>
        <end position="162"/>
    </location>
</feature>
<feature type="compositionally biased region" description="Low complexity" evidence="1">
    <location>
        <begin position="163"/>
        <end position="175"/>
    </location>
</feature>
<keyword evidence="3" id="KW-1185">Reference proteome</keyword>
<feature type="region of interest" description="Disordered" evidence="1">
    <location>
        <begin position="309"/>
        <end position="344"/>
    </location>
</feature>
<evidence type="ECO:0000313" key="3">
    <source>
        <dbReference type="Proteomes" id="UP000449547"/>
    </source>
</evidence>
<comment type="caution">
    <text evidence="2">The sequence shown here is derived from an EMBL/GenBank/DDBJ whole genome shotgun (WGS) entry which is preliminary data.</text>
</comment>
<accession>A0A642UEN5</accession>
<dbReference type="EMBL" id="SWFT01000153">
    <property type="protein sequence ID" value="KAA8897651.1"/>
    <property type="molecule type" value="Genomic_DNA"/>
</dbReference>
<feature type="compositionally biased region" description="Basic and acidic residues" evidence="1">
    <location>
        <begin position="89"/>
        <end position="103"/>
    </location>
</feature>
<dbReference type="Proteomes" id="UP000449547">
    <property type="component" value="Unassembled WGS sequence"/>
</dbReference>
<evidence type="ECO:0000313" key="2">
    <source>
        <dbReference type="EMBL" id="KAA8897651.1"/>
    </source>
</evidence>
<feature type="compositionally biased region" description="Low complexity" evidence="1">
    <location>
        <begin position="324"/>
        <end position="338"/>
    </location>
</feature>
<dbReference type="RefSeq" id="XP_034010079.1">
    <property type="nucleotide sequence ID" value="XM_034158025.1"/>
</dbReference>
<dbReference type="VEuPathDB" id="FungiDB:DIURU_005082"/>
<protein>
    <submittedName>
        <fullName evidence="2">Uncharacterized protein</fullName>
    </submittedName>
</protein>
<gene>
    <name evidence="2" type="ORF">DIURU_005082</name>
</gene>
<dbReference type="AlphaFoldDB" id="A0A642UEN5"/>
<evidence type="ECO:0000256" key="1">
    <source>
        <dbReference type="SAM" id="MobiDB-lite"/>
    </source>
</evidence>
<reference evidence="2 3" key="1">
    <citation type="submission" date="2019-07" db="EMBL/GenBank/DDBJ databases">
        <title>Genome assembly of two rare yeast pathogens: Diutina rugosa and Trichomonascus ciferrii.</title>
        <authorList>
            <person name="Mixao V."/>
            <person name="Saus E."/>
            <person name="Hansen A."/>
            <person name="Lass-Flor C."/>
            <person name="Gabaldon T."/>
        </authorList>
    </citation>
    <scope>NUCLEOTIDE SEQUENCE [LARGE SCALE GENOMIC DNA]</scope>
    <source>
        <strain evidence="2 3">CBS 613</strain>
    </source>
</reference>
<feature type="region of interest" description="Disordered" evidence="1">
    <location>
        <begin position="82"/>
        <end position="177"/>
    </location>
</feature>
<organism evidence="2 3">
    <name type="scientific">Diutina rugosa</name>
    <name type="common">Yeast</name>
    <name type="synonym">Candida rugosa</name>
    <dbReference type="NCBI Taxonomy" id="5481"/>
    <lineage>
        <taxon>Eukaryota</taxon>
        <taxon>Fungi</taxon>
        <taxon>Dikarya</taxon>
        <taxon>Ascomycota</taxon>
        <taxon>Saccharomycotina</taxon>
        <taxon>Pichiomycetes</taxon>
        <taxon>Debaryomycetaceae</taxon>
        <taxon>Diutina</taxon>
    </lineage>
</organism>
<sequence length="344" mass="38750">MVAASKQYMAREMVKVEAILKKRSLAAPVELGEYSDANHFFQWKSQLLRLAGKGTYWFRQYVDFLFDGTGASMTSVLAANDPRAPPPMLHEKRLELTKVDTYRRSVSNNSSRHGSPAPHPYGQFHDSHAPPLPRLHKPARGSSSESDEIFSETSMAESNDTNPSTHASASVASAAPVPPELVPSYDKAVFHLVRKTTSHSLWTQYKNAPSADQLIREIVDRFGRYTPLMALQLLTEDPIADHSGRAWDQVYNTQIEVKYGAMTLSPEQFTCVLMLTKFSPQMRAEVVNHLQSNHLEWTMWNVCAYMDGRRRSESEPPPSPPKSKPSSLRSFKSPSIRSFRLKRG</sequence>
<name>A0A642UEN5_DIURU</name>